<evidence type="ECO:0000313" key="1">
    <source>
        <dbReference type="EMBL" id="CAG6479599.1"/>
    </source>
</evidence>
<organism evidence="1">
    <name type="scientific">Culex pipiens</name>
    <name type="common">House mosquito</name>
    <dbReference type="NCBI Taxonomy" id="7175"/>
    <lineage>
        <taxon>Eukaryota</taxon>
        <taxon>Metazoa</taxon>
        <taxon>Ecdysozoa</taxon>
        <taxon>Arthropoda</taxon>
        <taxon>Hexapoda</taxon>
        <taxon>Insecta</taxon>
        <taxon>Pterygota</taxon>
        <taxon>Neoptera</taxon>
        <taxon>Endopterygota</taxon>
        <taxon>Diptera</taxon>
        <taxon>Nematocera</taxon>
        <taxon>Culicoidea</taxon>
        <taxon>Culicidae</taxon>
        <taxon>Culicinae</taxon>
        <taxon>Culicini</taxon>
        <taxon>Culex</taxon>
        <taxon>Culex</taxon>
    </lineage>
</organism>
<sequence>MLYTFRRMFLHRFLSSDYTVCILELQLHLKSLRFHRFNKNISISFPRYPLTKKKKYHLENIIPRLQKLPQSCLKITQTYHPFTHHRALSEQSRETNHDDLCTLRQKWVSLPRVVSNISRSENWCRFPCCSIFRLFSPYPERRPSDT</sequence>
<dbReference type="EMBL" id="HBUE01085827">
    <property type="protein sequence ID" value="CAG6479599.1"/>
    <property type="molecule type" value="Transcribed_RNA"/>
</dbReference>
<dbReference type="EMBL" id="HBUE01085824">
    <property type="protein sequence ID" value="CAG6479597.1"/>
    <property type="molecule type" value="Transcribed_RNA"/>
</dbReference>
<name>A0A8D8BSS0_CULPI</name>
<dbReference type="EMBL" id="HBUE01085826">
    <property type="protein sequence ID" value="CAG6479598.1"/>
    <property type="molecule type" value="Transcribed_RNA"/>
</dbReference>
<accession>A0A8D8BSS0</accession>
<protein>
    <submittedName>
        <fullName evidence="1">(northern house mosquito) hypothetical protein</fullName>
    </submittedName>
</protein>
<dbReference type="EMBL" id="HBUE01219286">
    <property type="protein sequence ID" value="CAG6538829.1"/>
    <property type="molecule type" value="Transcribed_RNA"/>
</dbReference>
<dbReference type="EMBL" id="HBUE01325861">
    <property type="protein sequence ID" value="CAG6590844.1"/>
    <property type="molecule type" value="Transcribed_RNA"/>
</dbReference>
<reference evidence="1" key="1">
    <citation type="submission" date="2021-05" db="EMBL/GenBank/DDBJ databases">
        <authorList>
            <person name="Alioto T."/>
            <person name="Alioto T."/>
            <person name="Gomez Garrido J."/>
        </authorList>
    </citation>
    <scope>NUCLEOTIDE SEQUENCE</scope>
</reference>
<proteinExistence type="predicted"/>
<dbReference type="AlphaFoldDB" id="A0A8D8BSS0"/>
<dbReference type="EMBL" id="HBUE01085823">
    <property type="protein sequence ID" value="CAG6479596.1"/>
    <property type="molecule type" value="Transcribed_RNA"/>
</dbReference>